<dbReference type="InterPro" id="IPR029132">
    <property type="entry name" value="CBAH/NAAA_C"/>
</dbReference>
<dbReference type="RefSeq" id="WP_116415978.1">
    <property type="nucleotide sequence ID" value="NZ_NBWZ01000001.1"/>
</dbReference>
<dbReference type="AlphaFoldDB" id="A0A3E0VMC3"/>
<evidence type="ECO:0000259" key="3">
    <source>
        <dbReference type="Pfam" id="PF02275"/>
    </source>
</evidence>
<evidence type="ECO:0000256" key="1">
    <source>
        <dbReference type="ARBA" id="ARBA00006625"/>
    </source>
</evidence>
<dbReference type="InterPro" id="IPR052193">
    <property type="entry name" value="Peptidase_C59"/>
</dbReference>
<evidence type="ECO:0000256" key="2">
    <source>
        <dbReference type="ARBA" id="ARBA00022801"/>
    </source>
</evidence>
<feature type="domain" description="Choloylglycine hydrolase/NAAA C-terminal" evidence="3">
    <location>
        <begin position="2"/>
        <end position="280"/>
    </location>
</feature>
<dbReference type="GO" id="GO:0016787">
    <property type="term" value="F:hydrolase activity"/>
    <property type="evidence" value="ECO:0007669"/>
    <property type="project" value="UniProtKB-KW"/>
</dbReference>
<reference evidence="4 5" key="1">
    <citation type="submission" date="2017-04" db="EMBL/GenBank/DDBJ databases">
        <title>Comparative genome analysis of Subtercola boreus.</title>
        <authorList>
            <person name="Cho Y.-J."/>
            <person name="Cho A."/>
            <person name="Kim O.-S."/>
            <person name="Lee J.-I."/>
        </authorList>
    </citation>
    <scope>NUCLEOTIDE SEQUENCE [LARGE SCALE GENOMIC DNA]</scope>
    <source>
        <strain evidence="4 5">K300</strain>
    </source>
</reference>
<accession>A0A3E0VMC3</accession>
<evidence type="ECO:0000313" key="4">
    <source>
        <dbReference type="EMBL" id="RFA10608.1"/>
    </source>
</evidence>
<dbReference type="OrthoDB" id="1265391at2"/>
<dbReference type="SUPFAM" id="SSF56235">
    <property type="entry name" value="N-terminal nucleophile aminohydrolases (Ntn hydrolases)"/>
    <property type="match status" value="1"/>
</dbReference>
<proteinExistence type="inferred from homology"/>
<comment type="similarity">
    <text evidence="1">Belongs to the peptidase C59 family.</text>
</comment>
<evidence type="ECO:0000313" key="5">
    <source>
        <dbReference type="Proteomes" id="UP000256486"/>
    </source>
</evidence>
<dbReference type="InterPro" id="IPR029055">
    <property type="entry name" value="Ntn_hydrolases_N"/>
</dbReference>
<dbReference type="PANTHER" id="PTHR35527">
    <property type="entry name" value="CHOLOYLGLYCINE HYDROLASE"/>
    <property type="match status" value="1"/>
</dbReference>
<dbReference type="Proteomes" id="UP000256486">
    <property type="component" value="Unassembled WGS sequence"/>
</dbReference>
<dbReference type="Gene3D" id="3.60.60.10">
    <property type="entry name" value="Penicillin V Acylase, Chain A"/>
    <property type="match status" value="1"/>
</dbReference>
<comment type="caution">
    <text evidence="4">The sequence shown here is derived from an EMBL/GenBank/DDBJ whole genome shotgun (WGS) entry which is preliminary data.</text>
</comment>
<sequence>MCTRIFWNDNPIAKTVARCMDWEVSDEPDLWFVPRGLTRGGHDDDALSWTSKYSSVVLSMWRLGTSDGLNEKGLAVHGLYLDPVDVGEWPVDGRASVPNSLWVQYVLDTFATVAEAVAAVGDIRITAPELRGQRLGVHLALEDASGDSAIFEPQGDRIVVHHGREYTVMANSPVMDAQLANLARYAPFGGTLAPPGNITSLDRFARASYFRHYLPEPENVLQAVAGVFQLIQNVAVPYGAPYNDGGVYPTWWEAGADLTNGVYYFVSTRSPSMFWVSLADLADGTEVLRLDPRDESLVGASESRFERAELPY</sequence>
<dbReference type="EMBL" id="NBWZ01000001">
    <property type="protein sequence ID" value="RFA10608.1"/>
    <property type="molecule type" value="Genomic_DNA"/>
</dbReference>
<gene>
    <name evidence="4" type="ORF">B7R54_16410</name>
</gene>
<name>A0A3E0VMC3_9MICO</name>
<dbReference type="PANTHER" id="PTHR35527:SF2">
    <property type="entry name" value="HYDROLASE"/>
    <property type="match status" value="1"/>
</dbReference>
<keyword evidence="2" id="KW-0378">Hydrolase</keyword>
<keyword evidence="5" id="KW-1185">Reference proteome</keyword>
<organism evidence="4 5">
    <name type="scientific">Subtercola boreus</name>
    <dbReference type="NCBI Taxonomy" id="120213"/>
    <lineage>
        <taxon>Bacteria</taxon>
        <taxon>Bacillati</taxon>
        <taxon>Actinomycetota</taxon>
        <taxon>Actinomycetes</taxon>
        <taxon>Micrococcales</taxon>
        <taxon>Microbacteriaceae</taxon>
        <taxon>Subtercola</taxon>
    </lineage>
</organism>
<protein>
    <recommendedName>
        <fullName evidence="3">Choloylglycine hydrolase/NAAA C-terminal domain-containing protein</fullName>
    </recommendedName>
</protein>
<dbReference type="Pfam" id="PF02275">
    <property type="entry name" value="CBAH"/>
    <property type="match status" value="1"/>
</dbReference>